<keyword evidence="2" id="KW-1185">Reference proteome</keyword>
<organism evidence="1 2">
    <name type="scientific">Cyphomyrmex costatus</name>
    <dbReference type="NCBI Taxonomy" id="456900"/>
    <lineage>
        <taxon>Eukaryota</taxon>
        <taxon>Metazoa</taxon>
        <taxon>Ecdysozoa</taxon>
        <taxon>Arthropoda</taxon>
        <taxon>Hexapoda</taxon>
        <taxon>Insecta</taxon>
        <taxon>Pterygota</taxon>
        <taxon>Neoptera</taxon>
        <taxon>Endopterygota</taxon>
        <taxon>Hymenoptera</taxon>
        <taxon>Apocrita</taxon>
        <taxon>Aculeata</taxon>
        <taxon>Formicoidea</taxon>
        <taxon>Formicidae</taxon>
        <taxon>Myrmicinae</taxon>
        <taxon>Cyphomyrmex</taxon>
    </lineage>
</organism>
<name>A0A195CU54_9HYME</name>
<gene>
    <name evidence="1" type="ORF">ALC62_04945</name>
</gene>
<proteinExistence type="predicted"/>
<reference evidence="1 2" key="1">
    <citation type="submission" date="2016-03" db="EMBL/GenBank/DDBJ databases">
        <title>Cyphomyrmex costatus WGS genome.</title>
        <authorList>
            <person name="Nygaard S."/>
            <person name="Hu H."/>
            <person name="Boomsma J."/>
            <person name="Zhang G."/>
        </authorList>
    </citation>
    <scope>NUCLEOTIDE SEQUENCE [LARGE SCALE GENOMIC DNA]</scope>
    <source>
        <strain evidence="1">MS0001</strain>
        <tissue evidence="1">Whole body</tissue>
    </source>
</reference>
<protein>
    <submittedName>
        <fullName evidence="1">Uncharacterized protein</fullName>
    </submittedName>
</protein>
<evidence type="ECO:0000313" key="1">
    <source>
        <dbReference type="EMBL" id="KYN04180.1"/>
    </source>
</evidence>
<evidence type="ECO:0000313" key="2">
    <source>
        <dbReference type="Proteomes" id="UP000078542"/>
    </source>
</evidence>
<accession>A0A195CU54</accession>
<dbReference type="Proteomes" id="UP000078542">
    <property type="component" value="Unassembled WGS sequence"/>
</dbReference>
<dbReference type="EMBL" id="KQ977279">
    <property type="protein sequence ID" value="KYN04180.1"/>
    <property type="molecule type" value="Genomic_DNA"/>
</dbReference>
<sequence length="158" mass="18373">MLPLGICNGKIVTNNLNGSSCGQGCPRIPIILIDFFVFQNIWCKTTLVTDCRGIKTELLLDTCFQMMVDFTAHFHRFCEIRRATCFQGFMNASRGTRWYCSTEESQLGNKIDLKEQIILVKEYLIRYYTLKNDRIHALFTIVSRRNRDDKFPSNGNER</sequence>
<dbReference type="AlphaFoldDB" id="A0A195CU54"/>